<organism evidence="1 2">
    <name type="scientific">Choristoneura fumiferana</name>
    <name type="common">Spruce budworm moth</name>
    <name type="synonym">Archips fumiferana</name>
    <dbReference type="NCBI Taxonomy" id="7141"/>
    <lineage>
        <taxon>Eukaryota</taxon>
        <taxon>Metazoa</taxon>
        <taxon>Ecdysozoa</taxon>
        <taxon>Arthropoda</taxon>
        <taxon>Hexapoda</taxon>
        <taxon>Insecta</taxon>
        <taxon>Pterygota</taxon>
        <taxon>Neoptera</taxon>
        <taxon>Endopterygota</taxon>
        <taxon>Lepidoptera</taxon>
        <taxon>Glossata</taxon>
        <taxon>Ditrysia</taxon>
        <taxon>Tortricoidea</taxon>
        <taxon>Tortricidae</taxon>
        <taxon>Tortricinae</taxon>
        <taxon>Choristoneura</taxon>
    </lineage>
</organism>
<dbReference type="EMBL" id="CM046126">
    <property type="protein sequence ID" value="KAI8427128.1"/>
    <property type="molecule type" value="Genomic_DNA"/>
</dbReference>
<evidence type="ECO:0000313" key="1">
    <source>
        <dbReference type="EMBL" id="KAI8427128.1"/>
    </source>
</evidence>
<comment type="caution">
    <text evidence="1">The sequence shown here is derived from an EMBL/GenBank/DDBJ whole genome shotgun (WGS) entry which is preliminary data.</text>
</comment>
<sequence>MDQNVWGLIKWTVGREIQTTVLRPVVEVLTETSADDGADLSCSSWRRLPRSSAHSNLPPTRLPLTSRTTKIQQGQYFFQRISLLRASTRALNKDEKALAASNGASKEEPSYSDNISRNKSVVSHTGEKQGLLKCGKCSNIYTQKPYLCSVCNKQFTVKMNVNKHMKLHMGKRTYKCNICDQFFFKKRYLARHVKETHGEKSFSCDLCEAQFARRSNLIVHKRAHTGEKPFSCDICKLQFKVKSVLDAHRRTHTNEKPFACDVCKTKFARRDSLARHRKTHTGEKPFSCDICKLQFTQGGSLTKHKRIHLR</sequence>
<accession>A0ACC0JSN1</accession>
<dbReference type="Proteomes" id="UP001064048">
    <property type="component" value="Chromosome 26"/>
</dbReference>
<proteinExistence type="predicted"/>
<reference evidence="1 2" key="1">
    <citation type="journal article" date="2022" name="Genome Biol. Evol.">
        <title>The Spruce Budworm Genome: Reconstructing the Evolutionary History of Antifreeze Proteins.</title>
        <authorList>
            <person name="Beliveau C."/>
            <person name="Gagne P."/>
            <person name="Picq S."/>
            <person name="Vernygora O."/>
            <person name="Keeling C.I."/>
            <person name="Pinkney K."/>
            <person name="Doucet D."/>
            <person name="Wen F."/>
            <person name="Johnston J.S."/>
            <person name="Maaroufi H."/>
            <person name="Boyle B."/>
            <person name="Laroche J."/>
            <person name="Dewar K."/>
            <person name="Juretic N."/>
            <person name="Blackburn G."/>
            <person name="Nisole A."/>
            <person name="Brunet B."/>
            <person name="Brandao M."/>
            <person name="Lumley L."/>
            <person name="Duan J."/>
            <person name="Quan G."/>
            <person name="Lucarotti C.J."/>
            <person name="Roe A.D."/>
            <person name="Sperling F.A.H."/>
            <person name="Levesque R.C."/>
            <person name="Cusson M."/>
        </authorList>
    </citation>
    <scope>NUCLEOTIDE SEQUENCE [LARGE SCALE GENOMIC DNA]</scope>
    <source>
        <strain evidence="1">Glfc:IPQL:Cfum</strain>
    </source>
</reference>
<keyword evidence="2" id="KW-1185">Reference proteome</keyword>
<name>A0ACC0JSN1_CHOFU</name>
<protein>
    <submittedName>
        <fullName evidence="1">Uncharacterized protein</fullName>
    </submittedName>
</protein>
<gene>
    <name evidence="1" type="ORF">MSG28_014749</name>
</gene>
<evidence type="ECO:0000313" key="2">
    <source>
        <dbReference type="Proteomes" id="UP001064048"/>
    </source>
</evidence>